<protein>
    <submittedName>
        <fullName evidence="9">Chymotrypsin-like protease CTRL-1</fullName>
    </submittedName>
</protein>
<dbReference type="SMART" id="SM00020">
    <property type="entry name" value="Tryp_SPc"/>
    <property type="match status" value="1"/>
</dbReference>
<evidence type="ECO:0000256" key="7">
    <source>
        <dbReference type="SAM" id="SignalP"/>
    </source>
</evidence>
<name>A0A3M7PLI8_BRAPC</name>
<accession>A0A3M7PLI8</accession>
<keyword evidence="10" id="KW-1185">Reference proteome</keyword>
<keyword evidence="3 6" id="KW-0378">Hydrolase</keyword>
<dbReference type="PROSITE" id="PS00135">
    <property type="entry name" value="TRYPSIN_SER"/>
    <property type="match status" value="1"/>
</dbReference>
<dbReference type="EMBL" id="REGN01010128">
    <property type="protein sequence ID" value="RMZ99634.1"/>
    <property type="molecule type" value="Genomic_DNA"/>
</dbReference>
<dbReference type="STRING" id="10195.A0A3M7PLI8"/>
<dbReference type="PRINTS" id="PR00722">
    <property type="entry name" value="CHYMOTRYPSIN"/>
</dbReference>
<dbReference type="Gene3D" id="2.40.10.10">
    <property type="entry name" value="Trypsin-like serine proteases"/>
    <property type="match status" value="1"/>
</dbReference>
<dbReference type="GO" id="GO:0004252">
    <property type="term" value="F:serine-type endopeptidase activity"/>
    <property type="evidence" value="ECO:0007669"/>
    <property type="project" value="InterPro"/>
</dbReference>
<dbReference type="Proteomes" id="UP000276133">
    <property type="component" value="Unassembled WGS sequence"/>
</dbReference>
<evidence type="ECO:0000313" key="10">
    <source>
        <dbReference type="Proteomes" id="UP000276133"/>
    </source>
</evidence>
<reference evidence="9 10" key="1">
    <citation type="journal article" date="2018" name="Sci. Rep.">
        <title>Genomic signatures of local adaptation to the degree of environmental predictability in rotifers.</title>
        <authorList>
            <person name="Franch-Gras L."/>
            <person name="Hahn C."/>
            <person name="Garcia-Roger E.M."/>
            <person name="Carmona M.J."/>
            <person name="Serra M."/>
            <person name="Gomez A."/>
        </authorList>
    </citation>
    <scope>NUCLEOTIDE SEQUENCE [LARGE SCALE GENOMIC DNA]</scope>
    <source>
        <strain evidence="9">HYR1</strain>
    </source>
</reference>
<dbReference type="InterPro" id="IPR033116">
    <property type="entry name" value="TRYPSIN_SER"/>
</dbReference>
<dbReference type="PANTHER" id="PTHR24252:SF7">
    <property type="entry name" value="HYALIN"/>
    <property type="match status" value="1"/>
</dbReference>
<gene>
    <name evidence="9" type="ORF">BpHYR1_021162</name>
</gene>
<sequence>MNMPKFVFTFVLILLYEYEVFAAINPPECGKRINEIRGKGLNKIVNGQIADPEDWGWQVYVQYLSFDIQTKCGGSLINSQWVLTAAHCVYNLEQNILPNPPLYKIYLGLHDETKEEDFTIATEASKIILHPDYDDSKFQTEGLQNDIALIKLKESIKFNDQILPVCLPESNSEFSNKMAWATGWGRLDGNGASSKFLMEVNIPIYNDSYCTKKIAIKYNTKNSICGGGNNKGTCQGDSGGPLVVKDGDKWKLAGITSYAAVGCKNETVFAKTSAFIDWIKKTIQENSSSIPNATFTIINFSTIFKKNFKFSAELKAQKSF</sequence>
<keyword evidence="4 6" id="KW-0720">Serine protease</keyword>
<organism evidence="9 10">
    <name type="scientific">Brachionus plicatilis</name>
    <name type="common">Marine rotifer</name>
    <name type="synonym">Brachionus muelleri</name>
    <dbReference type="NCBI Taxonomy" id="10195"/>
    <lineage>
        <taxon>Eukaryota</taxon>
        <taxon>Metazoa</taxon>
        <taxon>Spiralia</taxon>
        <taxon>Gnathifera</taxon>
        <taxon>Rotifera</taxon>
        <taxon>Eurotatoria</taxon>
        <taxon>Monogononta</taxon>
        <taxon>Pseudotrocha</taxon>
        <taxon>Ploima</taxon>
        <taxon>Brachionidae</taxon>
        <taxon>Brachionus</taxon>
    </lineage>
</organism>
<dbReference type="FunFam" id="2.40.10.10:FF:000120">
    <property type="entry name" value="Putative serine protease"/>
    <property type="match status" value="1"/>
</dbReference>
<dbReference type="CDD" id="cd00190">
    <property type="entry name" value="Tryp_SPc"/>
    <property type="match status" value="1"/>
</dbReference>
<evidence type="ECO:0000256" key="3">
    <source>
        <dbReference type="ARBA" id="ARBA00022801"/>
    </source>
</evidence>
<evidence type="ECO:0000256" key="5">
    <source>
        <dbReference type="ARBA" id="ARBA00023157"/>
    </source>
</evidence>
<dbReference type="InterPro" id="IPR043504">
    <property type="entry name" value="Peptidase_S1_PA_chymotrypsin"/>
</dbReference>
<dbReference type="InterPro" id="IPR001254">
    <property type="entry name" value="Trypsin_dom"/>
</dbReference>
<dbReference type="AlphaFoldDB" id="A0A3M7PLI8"/>
<dbReference type="PROSITE" id="PS00134">
    <property type="entry name" value="TRYPSIN_HIS"/>
    <property type="match status" value="1"/>
</dbReference>
<evidence type="ECO:0000313" key="9">
    <source>
        <dbReference type="EMBL" id="RMZ99634.1"/>
    </source>
</evidence>
<comment type="caution">
    <text evidence="9">The sequence shown here is derived from an EMBL/GenBank/DDBJ whole genome shotgun (WGS) entry which is preliminary data.</text>
</comment>
<proteinExistence type="predicted"/>
<keyword evidence="5" id="KW-1015">Disulfide bond</keyword>
<dbReference type="InterPro" id="IPR018114">
    <property type="entry name" value="TRYPSIN_HIS"/>
</dbReference>
<keyword evidence="1 6" id="KW-0645">Protease</keyword>
<dbReference type="OrthoDB" id="10059102at2759"/>
<dbReference type="Pfam" id="PF00089">
    <property type="entry name" value="Trypsin"/>
    <property type="match status" value="1"/>
</dbReference>
<evidence type="ECO:0000256" key="4">
    <source>
        <dbReference type="ARBA" id="ARBA00022825"/>
    </source>
</evidence>
<dbReference type="GO" id="GO:0006508">
    <property type="term" value="P:proteolysis"/>
    <property type="evidence" value="ECO:0007669"/>
    <property type="project" value="UniProtKB-KW"/>
</dbReference>
<feature type="domain" description="Peptidase S1" evidence="8">
    <location>
        <begin position="44"/>
        <end position="284"/>
    </location>
</feature>
<evidence type="ECO:0000259" key="8">
    <source>
        <dbReference type="PROSITE" id="PS50240"/>
    </source>
</evidence>
<evidence type="ECO:0000256" key="2">
    <source>
        <dbReference type="ARBA" id="ARBA00022729"/>
    </source>
</evidence>
<evidence type="ECO:0000256" key="1">
    <source>
        <dbReference type="ARBA" id="ARBA00022670"/>
    </source>
</evidence>
<evidence type="ECO:0000256" key="6">
    <source>
        <dbReference type="RuleBase" id="RU363034"/>
    </source>
</evidence>
<dbReference type="SUPFAM" id="SSF50494">
    <property type="entry name" value="Trypsin-like serine proteases"/>
    <property type="match status" value="1"/>
</dbReference>
<keyword evidence="2 7" id="KW-0732">Signal</keyword>
<dbReference type="PANTHER" id="PTHR24252">
    <property type="entry name" value="ACROSIN-RELATED"/>
    <property type="match status" value="1"/>
</dbReference>
<feature type="signal peptide" evidence="7">
    <location>
        <begin position="1"/>
        <end position="22"/>
    </location>
</feature>
<dbReference type="InterPro" id="IPR009003">
    <property type="entry name" value="Peptidase_S1_PA"/>
</dbReference>
<dbReference type="InterPro" id="IPR001314">
    <property type="entry name" value="Peptidase_S1A"/>
</dbReference>
<dbReference type="PROSITE" id="PS50240">
    <property type="entry name" value="TRYPSIN_DOM"/>
    <property type="match status" value="1"/>
</dbReference>
<feature type="chain" id="PRO_5018018060" evidence="7">
    <location>
        <begin position="23"/>
        <end position="320"/>
    </location>
</feature>